<keyword evidence="1" id="KW-0472">Membrane</keyword>
<dbReference type="SMART" id="SM00471">
    <property type="entry name" value="HDc"/>
    <property type="match status" value="1"/>
</dbReference>
<dbReference type="STRING" id="314344.AL013_07620"/>
<dbReference type="SMART" id="SM00065">
    <property type="entry name" value="GAF"/>
    <property type="match status" value="1"/>
</dbReference>
<dbReference type="SUPFAM" id="SSF55785">
    <property type="entry name" value="PYP-like sensor domain (PAS domain)"/>
    <property type="match status" value="3"/>
</dbReference>
<dbReference type="CDD" id="cd00077">
    <property type="entry name" value="HDc"/>
    <property type="match status" value="1"/>
</dbReference>
<dbReference type="Gene3D" id="3.30.450.20">
    <property type="entry name" value="PAS domain"/>
    <property type="match status" value="3"/>
</dbReference>
<keyword evidence="1" id="KW-0812">Transmembrane</keyword>
<feature type="domain" description="HD" evidence="4">
    <location>
        <begin position="1009"/>
        <end position="1131"/>
    </location>
</feature>
<dbReference type="EMBL" id="AATS01000003">
    <property type="protein sequence ID" value="EAU55212.1"/>
    <property type="molecule type" value="Genomic_DNA"/>
</dbReference>
<dbReference type="InterPro" id="IPR006674">
    <property type="entry name" value="HD_domain"/>
</dbReference>
<dbReference type="InterPro" id="IPR000014">
    <property type="entry name" value="PAS"/>
</dbReference>
<dbReference type="eggNOG" id="COG2206">
    <property type="taxonomic scope" value="Bacteria"/>
</dbReference>
<feature type="domain" description="PAS" evidence="2">
    <location>
        <begin position="421"/>
        <end position="465"/>
    </location>
</feature>
<dbReference type="PROSITE" id="PS50113">
    <property type="entry name" value="PAC"/>
    <property type="match status" value="3"/>
</dbReference>
<dbReference type="SUPFAM" id="SSF55781">
    <property type="entry name" value="GAF domain-like"/>
    <property type="match status" value="1"/>
</dbReference>
<keyword evidence="7" id="KW-1185">Reference proteome</keyword>
<feature type="transmembrane region" description="Helical" evidence="1">
    <location>
        <begin position="12"/>
        <end position="33"/>
    </location>
</feature>
<dbReference type="PANTHER" id="PTHR43155:SF2">
    <property type="entry name" value="CYCLIC DI-GMP PHOSPHODIESTERASE PA4108"/>
    <property type="match status" value="1"/>
</dbReference>
<dbReference type="SMART" id="SM00091">
    <property type="entry name" value="PAS"/>
    <property type="match status" value="3"/>
</dbReference>
<feature type="domain" description="PAS" evidence="2">
    <location>
        <begin position="542"/>
        <end position="617"/>
    </location>
</feature>
<accession>Q0F1H9</accession>
<dbReference type="eggNOG" id="COG2203">
    <property type="taxonomic scope" value="Bacteria"/>
</dbReference>
<dbReference type="AlphaFoldDB" id="Q0F1H9"/>
<dbReference type="Pfam" id="PF13426">
    <property type="entry name" value="PAS_9"/>
    <property type="match status" value="1"/>
</dbReference>
<dbReference type="GO" id="GO:0008081">
    <property type="term" value="F:phosphoric diester hydrolase activity"/>
    <property type="evidence" value="ECO:0007669"/>
    <property type="project" value="UniProtKB-ARBA"/>
</dbReference>
<dbReference type="CDD" id="cd18774">
    <property type="entry name" value="PDC2_HK_sensor"/>
    <property type="match status" value="1"/>
</dbReference>
<gene>
    <name evidence="6" type="ORF">SPV1_10786</name>
</gene>
<dbReference type="InterPro" id="IPR000700">
    <property type="entry name" value="PAS-assoc_C"/>
</dbReference>
<feature type="domain" description="HD-GYP" evidence="5">
    <location>
        <begin position="987"/>
        <end position="1179"/>
    </location>
</feature>
<dbReference type="InterPro" id="IPR029016">
    <property type="entry name" value="GAF-like_dom_sf"/>
</dbReference>
<evidence type="ECO:0000259" key="2">
    <source>
        <dbReference type="PROSITE" id="PS50112"/>
    </source>
</evidence>
<reference evidence="6 7" key="1">
    <citation type="submission" date="2006-09" db="EMBL/GenBank/DDBJ databases">
        <authorList>
            <person name="Emerson D."/>
            <person name="Ferriera S."/>
            <person name="Johnson J."/>
            <person name="Kravitz S."/>
            <person name="Halpern A."/>
            <person name="Remington K."/>
            <person name="Beeson K."/>
            <person name="Tran B."/>
            <person name="Rogers Y.-H."/>
            <person name="Friedman R."/>
            <person name="Venter J.C."/>
        </authorList>
    </citation>
    <scope>NUCLEOTIDE SEQUENCE [LARGE SCALE GENOMIC DNA]</scope>
    <source>
        <strain evidence="6 7">PV-1</strain>
    </source>
</reference>
<dbReference type="Gene3D" id="3.30.450.40">
    <property type="match status" value="1"/>
</dbReference>
<dbReference type="Gene3D" id="1.10.3210.10">
    <property type="entry name" value="Hypothetical protein af1432"/>
    <property type="match status" value="1"/>
</dbReference>
<sequence>MKSRRVQAIHTTAWYLLLGGGWTLLIHVLPALLHPADAEILSAGHLAMAAILATVALLLYLIIRFRFPEAKSGQQGSTPPFPVRQAATMLLSFAVISTFILTSTLRIDDLMKEHARQKESQELESIVELKENLVSSWLRERLHDADLIGADYDIADHYSLELSGRNSGQNQAILLDRLEAIRKEYGYTNVILLDTQGQHPIYADDTHAYMAGATQSLAHKASASGNALISPLYVDDLDGDAHIDFIAPLMFKHGKKQASIGAVVIQVSIEQQLTPLIRMWPVPSRTAETLLAKRVGDKVVFLNTLRYANSKPLEYSKPLSEAKLIAAMALRDEQNVGEGVDYRGVPVLAATRRITGTPWIMVAKIDQGEVYGALPLQHWALLALSLLLVVLTGGLLLFLWRQQQYARIEHHYREMMEREALRNHYETVLRYANDISLLADSDGRIVDANMRASELTGYNHDELLGMHTRDLHSAKSRAAMDKQWQFDEQGSVFEAEFMRKDDATFPVEVSARIIEVEGKQFRQAIIRDITERKRAEDDLRKSEQAYRTLATNLPGLVYRVLTREGNRMQFYNDMFTQLTGYPETEMTAGKICSIEPLIVDEDHARVVAMVRDAAVGKRAFVVEYRLKQKHDGIRWMEEHGMPVYGADGALLYIDGVIFDITKRKTAEKAIRVSRDLLRSVLENVPVRVFWKDKELHYLGCNTAFAKDAGMSHPKQLYGKDDFQMGWKDQAELYRADDMAVIQSGEPRIGFEEPQTTPDGQTIWLRTSKVPLRNTDNEITGMLGIYEDITAHKQAQDSLRHLNRALKTLSSVNHTLVHAQSEEELWQGVCRAAVEEGGYLLAWIGYAEENETKSVRVMASHAVRTGYTNGIRISWDDVPEGRGPTGMAIRTGKSRYIQDIEYDPAMAPWQENALAYGYKACIALPLFENGKPFGVLTIYAAETDAFNDQEIALLEEMAGELDYGIHMLRTGIERDLSRAEQQQTLKQMQQGLVETVEAIASTVEMRDPYTAGHQRRVAEIAVAIARKLGMEEEQIRGLFLAGIVHDLGKIGIPAEILSYPGRLSETQFMMVQEHSQIGFDILKDVHFPWPIAQMVLQHHERLDGSGYPQGLKGEEILREAQILSVADVVEAMASHRPYRAGLGLDAALAEINDKRGTLFEADVVDACTSLFREDGFELPT</sequence>
<organism evidence="6 7">
    <name type="scientific">Mariprofundus ferrooxydans PV-1</name>
    <dbReference type="NCBI Taxonomy" id="314345"/>
    <lineage>
        <taxon>Bacteria</taxon>
        <taxon>Pseudomonadati</taxon>
        <taxon>Pseudomonadota</taxon>
        <taxon>Candidatius Mariprofundia</taxon>
        <taxon>Mariprofundales</taxon>
        <taxon>Mariprofundaceae</taxon>
        <taxon>Mariprofundus</taxon>
    </lineage>
</organism>
<dbReference type="InterPro" id="IPR001610">
    <property type="entry name" value="PAC"/>
</dbReference>
<feature type="domain" description="PAC" evidence="3">
    <location>
        <begin position="742"/>
        <end position="800"/>
    </location>
</feature>
<dbReference type="PROSITE" id="PS50112">
    <property type="entry name" value="PAS"/>
    <property type="match status" value="2"/>
</dbReference>
<protein>
    <submittedName>
        <fullName evidence="6">Sensory box protein</fullName>
    </submittedName>
</protein>
<dbReference type="InterPro" id="IPR013655">
    <property type="entry name" value="PAS_fold_3"/>
</dbReference>
<dbReference type="Pfam" id="PF08447">
    <property type="entry name" value="PAS_3"/>
    <property type="match status" value="1"/>
</dbReference>
<dbReference type="InterPro" id="IPR037522">
    <property type="entry name" value="HD_GYP_dom"/>
</dbReference>
<dbReference type="CDD" id="cd00130">
    <property type="entry name" value="PAS"/>
    <property type="match status" value="3"/>
</dbReference>
<dbReference type="HOGENOM" id="CLU_273183_0_0_0"/>
<proteinExistence type="predicted"/>
<dbReference type="InterPro" id="IPR003018">
    <property type="entry name" value="GAF"/>
</dbReference>
<dbReference type="RefSeq" id="WP_009849675.1">
    <property type="nucleotide sequence ID" value="NZ_DS022294.1"/>
</dbReference>
<dbReference type="eggNOG" id="COG2202">
    <property type="taxonomic scope" value="Bacteria"/>
</dbReference>
<evidence type="ECO:0000259" key="4">
    <source>
        <dbReference type="PROSITE" id="PS51831"/>
    </source>
</evidence>
<feature type="domain" description="PAC" evidence="3">
    <location>
        <begin position="491"/>
        <end position="541"/>
    </location>
</feature>
<evidence type="ECO:0000259" key="5">
    <source>
        <dbReference type="PROSITE" id="PS51832"/>
    </source>
</evidence>
<keyword evidence="1" id="KW-1133">Transmembrane helix</keyword>
<dbReference type="PANTHER" id="PTHR43155">
    <property type="entry name" value="CYCLIC DI-GMP PHOSPHODIESTERASE PA4108-RELATED"/>
    <property type="match status" value="1"/>
</dbReference>
<dbReference type="SMART" id="SM00086">
    <property type="entry name" value="PAC"/>
    <property type="match status" value="3"/>
</dbReference>
<dbReference type="OrthoDB" id="5288086at2"/>
<feature type="transmembrane region" description="Helical" evidence="1">
    <location>
        <begin position="45"/>
        <end position="65"/>
    </location>
</feature>
<dbReference type="Pfam" id="PF13487">
    <property type="entry name" value="HD_5"/>
    <property type="match status" value="1"/>
</dbReference>
<dbReference type="PROSITE" id="PS51832">
    <property type="entry name" value="HD_GYP"/>
    <property type="match status" value="1"/>
</dbReference>
<evidence type="ECO:0000256" key="1">
    <source>
        <dbReference type="SAM" id="Phobius"/>
    </source>
</evidence>
<dbReference type="InParanoid" id="Q0F1H9"/>
<name>Q0F1H9_9PROT</name>
<dbReference type="Pfam" id="PF08448">
    <property type="entry name" value="PAS_4"/>
    <property type="match status" value="1"/>
</dbReference>
<dbReference type="NCBIfam" id="TIGR00229">
    <property type="entry name" value="sensory_box"/>
    <property type="match status" value="3"/>
</dbReference>
<evidence type="ECO:0000259" key="3">
    <source>
        <dbReference type="PROSITE" id="PS50113"/>
    </source>
</evidence>
<feature type="transmembrane region" description="Helical" evidence="1">
    <location>
        <begin position="379"/>
        <end position="400"/>
    </location>
</feature>
<evidence type="ECO:0000313" key="6">
    <source>
        <dbReference type="EMBL" id="EAU55212.1"/>
    </source>
</evidence>
<feature type="domain" description="PAC" evidence="3">
    <location>
        <begin position="620"/>
        <end position="672"/>
    </location>
</feature>
<comment type="caution">
    <text evidence="6">The sequence shown here is derived from an EMBL/GenBank/DDBJ whole genome shotgun (WGS) entry which is preliminary data.</text>
</comment>
<dbReference type="SUPFAM" id="SSF109604">
    <property type="entry name" value="HD-domain/PDEase-like"/>
    <property type="match status" value="1"/>
</dbReference>
<dbReference type="InterPro" id="IPR013656">
    <property type="entry name" value="PAS_4"/>
</dbReference>
<dbReference type="InterPro" id="IPR035965">
    <property type="entry name" value="PAS-like_dom_sf"/>
</dbReference>
<dbReference type="Proteomes" id="UP000005297">
    <property type="component" value="Unassembled WGS sequence"/>
</dbReference>
<dbReference type="Pfam" id="PF13185">
    <property type="entry name" value="GAF_2"/>
    <property type="match status" value="1"/>
</dbReference>
<dbReference type="InterPro" id="IPR003607">
    <property type="entry name" value="HD/PDEase_dom"/>
</dbReference>
<evidence type="ECO:0000313" key="7">
    <source>
        <dbReference type="Proteomes" id="UP000005297"/>
    </source>
</evidence>
<dbReference type="PROSITE" id="PS51831">
    <property type="entry name" value="HD"/>
    <property type="match status" value="1"/>
</dbReference>